<reference evidence="1" key="1">
    <citation type="submission" date="2020-08" db="EMBL/GenBank/DDBJ databases">
        <title>Spodoptera exigua strain:BAW_Kor-Di-RS1 Genome sequencing and assembly.</title>
        <authorList>
            <person name="Kim J."/>
            <person name="Nam H.Y."/>
            <person name="Kwon M."/>
            <person name="Choi J.H."/>
            <person name="Cho S.R."/>
            <person name="Kim G.-H."/>
        </authorList>
    </citation>
    <scope>NUCLEOTIDE SEQUENCE</scope>
    <source>
        <strain evidence="1">BAW_Kor-Di-RS1</strain>
        <tissue evidence="1">Whole-body</tissue>
    </source>
</reference>
<dbReference type="SUPFAM" id="SSF100895">
    <property type="entry name" value="Kazal-type serine protease inhibitors"/>
    <property type="match status" value="1"/>
</dbReference>
<keyword evidence="2" id="KW-1185">Reference proteome</keyword>
<protein>
    <submittedName>
        <fullName evidence="1">Uncharacterized protein</fullName>
    </submittedName>
</protein>
<evidence type="ECO:0000313" key="1">
    <source>
        <dbReference type="EMBL" id="KAF9416886.1"/>
    </source>
</evidence>
<name>A0A835GIZ3_SPOEX</name>
<sequence>MEDKNNPKSDDDDIQTIPLGDGLNIVRERKRRNFSKPEMPPSWGSRYRQLFHPAWMDYCDVYHCNDYHKPACGLNRKKMNFKWFQSMCHLILNNQCSTYRGFLKYDPVETKFCQAYVMFLRAGCPLTQDCPDELDPVCSMSLKDSHIVLFKNQCFMDAANCRNSTLQEYDEVFMDFCNRHGSKSNGRLRFG</sequence>
<evidence type="ECO:0000313" key="2">
    <source>
        <dbReference type="Proteomes" id="UP000648187"/>
    </source>
</evidence>
<comment type="caution">
    <text evidence="1">The sequence shown here is derived from an EMBL/GenBank/DDBJ whole genome shotgun (WGS) entry which is preliminary data.</text>
</comment>
<dbReference type="Proteomes" id="UP000648187">
    <property type="component" value="Unassembled WGS sequence"/>
</dbReference>
<gene>
    <name evidence="1" type="ORF">HW555_005889</name>
</gene>
<dbReference type="Gene3D" id="3.30.60.30">
    <property type="match status" value="1"/>
</dbReference>
<proteinExistence type="predicted"/>
<organism evidence="1 2">
    <name type="scientific">Spodoptera exigua</name>
    <name type="common">Beet armyworm</name>
    <name type="synonym">Noctua fulgens</name>
    <dbReference type="NCBI Taxonomy" id="7107"/>
    <lineage>
        <taxon>Eukaryota</taxon>
        <taxon>Metazoa</taxon>
        <taxon>Ecdysozoa</taxon>
        <taxon>Arthropoda</taxon>
        <taxon>Hexapoda</taxon>
        <taxon>Insecta</taxon>
        <taxon>Pterygota</taxon>
        <taxon>Neoptera</taxon>
        <taxon>Endopterygota</taxon>
        <taxon>Lepidoptera</taxon>
        <taxon>Glossata</taxon>
        <taxon>Ditrysia</taxon>
        <taxon>Noctuoidea</taxon>
        <taxon>Noctuidae</taxon>
        <taxon>Amphipyrinae</taxon>
        <taxon>Spodoptera</taxon>
    </lineage>
</organism>
<dbReference type="AlphaFoldDB" id="A0A835GIZ3"/>
<dbReference type="EMBL" id="JACKWZ010000082">
    <property type="protein sequence ID" value="KAF9416886.1"/>
    <property type="molecule type" value="Genomic_DNA"/>
</dbReference>
<accession>A0A835GIZ3</accession>
<dbReference type="InterPro" id="IPR036058">
    <property type="entry name" value="Kazal_dom_sf"/>
</dbReference>